<protein>
    <submittedName>
        <fullName evidence="1">Uncharacterized protein</fullName>
    </submittedName>
</protein>
<name>A0ACC3BWZ8_PYRYE</name>
<dbReference type="Proteomes" id="UP000798662">
    <property type="component" value="Chromosome 1"/>
</dbReference>
<dbReference type="EMBL" id="CM020618">
    <property type="protein sequence ID" value="KAK1862579.1"/>
    <property type="molecule type" value="Genomic_DNA"/>
</dbReference>
<evidence type="ECO:0000313" key="1">
    <source>
        <dbReference type="EMBL" id="KAK1862579.1"/>
    </source>
</evidence>
<proteinExistence type="predicted"/>
<comment type="caution">
    <text evidence="1">The sequence shown here is derived from an EMBL/GenBank/DDBJ whole genome shotgun (WGS) entry which is preliminary data.</text>
</comment>
<reference evidence="1" key="1">
    <citation type="submission" date="2019-11" db="EMBL/GenBank/DDBJ databases">
        <title>Nori genome reveals adaptations in red seaweeds to the harsh intertidal environment.</title>
        <authorList>
            <person name="Wang D."/>
            <person name="Mao Y."/>
        </authorList>
    </citation>
    <scope>NUCLEOTIDE SEQUENCE</scope>
    <source>
        <tissue evidence="1">Gametophyte</tissue>
    </source>
</reference>
<organism evidence="1 2">
    <name type="scientific">Pyropia yezoensis</name>
    <name type="common">Susabi-nori</name>
    <name type="synonym">Porphyra yezoensis</name>
    <dbReference type="NCBI Taxonomy" id="2788"/>
    <lineage>
        <taxon>Eukaryota</taxon>
        <taxon>Rhodophyta</taxon>
        <taxon>Bangiophyceae</taxon>
        <taxon>Bangiales</taxon>
        <taxon>Bangiaceae</taxon>
        <taxon>Pyropia</taxon>
    </lineage>
</organism>
<accession>A0ACC3BWZ8</accession>
<keyword evidence="2" id="KW-1185">Reference proteome</keyword>
<gene>
    <name evidence="1" type="ORF">I4F81_005147</name>
</gene>
<sequence>MEEVSVQLAQFRHGVEHVLLPDIVNVTKLAHQRHRDGVGFAHESVEHGVGVHTELVEDVQPEQQRHVHVHDVHHQLHEEVVGQRDAHSQRANTGVPASAKAVHLGHLVPLESSWQSRPVQVRVGLRLADDGALCASVDARPLEVFHRLQQSQEARVLFDTRGSTPPSVCEGKSTTPALYAKSDSSLCTPSSSLAAGSESCTRVSKMSTSFCAAPPASSLSSALSPSSSSPVTPAASSCEHSWYKTALAAGCVARFLA</sequence>
<evidence type="ECO:0000313" key="2">
    <source>
        <dbReference type="Proteomes" id="UP000798662"/>
    </source>
</evidence>